<dbReference type="InterPro" id="IPR052929">
    <property type="entry name" value="RNase_H-like_EbsB-rel"/>
</dbReference>
<dbReference type="GO" id="GO:0003676">
    <property type="term" value="F:nucleic acid binding"/>
    <property type="evidence" value="ECO:0007669"/>
    <property type="project" value="InterPro"/>
</dbReference>
<dbReference type="InterPro" id="IPR002156">
    <property type="entry name" value="RNaseH_domain"/>
</dbReference>
<dbReference type="InterPro" id="IPR012337">
    <property type="entry name" value="RNaseH-like_sf"/>
</dbReference>
<feature type="domain" description="RNase H type-1" evidence="1">
    <location>
        <begin position="33"/>
        <end position="154"/>
    </location>
</feature>
<evidence type="ECO:0000313" key="3">
    <source>
        <dbReference type="Proteomes" id="UP000604825"/>
    </source>
</evidence>
<sequence length="184" mass="20317">MVQQDGGVVRRTINGAPIRTLWKPPPEGLSKCNTDGAFCPGVNQGATGVVLQDSLGNFEGGKACWYPHGLDALMRETLACRDGVKFAMEKSVQRLQIETDSQELVRLWASGDFQRSFLAPILKEIRDVSSGFLDFMLICTNRACNRVAHVLAKQVTDEIRLGEWQSAPTCIQRLLTEDCNPPIP</sequence>
<dbReference type="Gene3D" id="3.30.420.10">
    <property type="entry name" value="Ribonuclease H-like superfamily/Ribonuclease H"/>
    <property type="match status" value="1"/>
</dbReference>
<name>A0A811QW62_9POAL</name>
<dbReference type="OrthoDB" id="691445at2759"/>
<dbReference type="SUPFAM" id="SSF53098">
    <property type="entry name" value="Ribonuclease H-like"/>
    <property type="match status" value="1"/>
</dbReference>
<dbReference type="PANTHER" id="PTHR47074:SF11">
    <property type="entry name" value="REVERSE TRANSCRIPTASE-LIKE PROTEIN"/>
    <property type="match status" value="1"/>
</dbReference>
<dbReference type="GO" id="GO:0004523">
    <property type="term" value="F:RNA-DNA hybrid ribonuclease activity"/>
    <property type="evidence" value="ECO:0007669"/>
    <property type="project" value="InterPro"/>
</dbReference>
<accession>A0A811QW62</accession>
<organism evidence="2 3">
    <name type="scientific">Miscanthus lutarioriparius</name>
    <dbReference type="NCBI Taxonomy" id="422564"/>
    <lineage>
        <taxon>Eukaryota</taxon>
        <taxon>Viridiplantae</taxon>
        <taxon>Streptophyta</taxon>
        <taxon>Embryophyta</taxon>
        <taxon>Tracheophyta</taxon>
        <taxon>Spermatophyta</taxon>
        <taxon>Magnoliopsida</taxon>
        <taxon>Liliopsida</taxon>
        <taxon>Poales</taxon>
        <taxon>Poaceae</taxon>
        <taxon>PACMAD clade</taxon>
        <taxon>Panicoideae</taxon>
        <taxon>Andropogonodae</taxon>
        <taxon>Andropogoneae</taxon>
        <taxon>Saccharinae</taxon>
        <taxon>Miscanthus</taxon>
    </lineage>
</organism>
<dbReference type="CDD" id="cd06222">
    <property type="entry name" value="RNase_H_like"/>
    <property type="match status" value="1"/>
</dbReference>
<gene>
    <name evidence="2" type="ORF">NCGR_LOCUS44002</name>
</gene>
<dbReference type="InterPro" id="IPR036397">
    <property type="entry name" value="RNaseH_sf"/>
</dbReference>
<dbReference type="Proteomes" id="UP000604825">
    <property type="component" value="Unassembled WGS sequence"/>
</dbReference>
<evidence type="ECO:0000259" key="1">
    <source>
        <dbReference type="Pfam" id="PF13456"/>
    </source>
</evidence>
<keyword evidence="3" id="KW-1185">Reference proteome</keyword>
<proteinExistence type="predicted"/>
<dbReference type="AlphaFoldDB" id="A0A811QW62"/>
<dbReference type="EMBL" id="CAJGYO010000011">
    <property type="protein sequence ID" value="CAD6260570.1"/>
    <property type="molecule type" value="Genomic_DNA"/>
</dbReference>
<reference evidence="2" key="1">
    <citation type="submission" date="2020-10" db="EMBL/GenBank/DDBJ databases">
        <authorList>
            <person name="Han B."/>
            <person name="Lu T."/>
            <person name="Zhao Q."/>
            <person name="Huang X."/>
            <person name="Zhao Y."/>
        </authorList>
    </citation>
    <scope>NUCLEOTIDE SEQUENCE</scope>
</reference>
<dbReference type="Pfam" id="PF13456">
    <property type="entry name" value="RVT_3"/>
    <property type="match status" value="1"/>
</dbReference>
<dbReference type="InterPro" id="IPR044730">
    <property type="entry name" value="RNase_H-like_dom_plant"/>
</dbReference>
<dbReference type="PANTHER" id="PTHR47074">
    <property type="entry name" value="BNAC02G40300D PROTEIN"/>
    <property type="match status" value="1"/>
</dbReference>
<protein>
    <recommendedName>
        <fullName evidence="1">RNase H type-1 domain-containing protein</fullName>
    </recommendedName>
</protein>
<evidence type="ECO:0000313" key="2">
    <source>
        <dbReference type="EMBL" id="CAD6260570.1"/>
    </source>
</evidence>
<comment type="caution">
    <text evidence="2">The sequence shown here is derived from an EMBL/GenBank/DDBJ whole genome shotgun (WGS) entry which is preliminary data.</text>
</comment>